<evidence type="ECO:0000313" key="2">
    <source>
        <dbReference type="EMBL" id="KAJ2902644.1"/>
    </source>
</evidence>
<organism evidence="2 3">
    <name type="scientific">Zalerion maritima</name>
    <dbReference type="NCBI Taxonomy" id="339359"/>
    <lineage>
        <taxon>Eukaryota</taxon>
        <taxon>Fungi</taxon>
        <taxon>Dikarya</taxon>
        <taxon>Ascomycota</taxon>
        <taxon>Pezizomycotina</taxon>
        <taxon>Sordariomycetes</taxon>
        <taxon>Lulworthiomycetidae</taxon>
        <taxon>Lulworthiales</taxon>
        <taxon>Lulworthiaceae</taxon>
        <taxon>Zalerion</taxon>
    </lineage>
</organism>
<feature type="compositionally biased region" description="Polar residues" evidence="1">
    <location>
        <begin position="288"/>
        <end position="313"/>
    </location>
</feature>
<proteinExistence type="predicted"/>
<dbReference type="Proteomes" id="UP001201980">
    <property type="component" value="Unassembled WGS sequence"/>
</dbReference>
<reference evidence="2" key="1">
    <citation type="submission" date="2022-07" db="EMBL/GenBank/DDBJ databases">
        <title>Draft genome sequence of Zalerion maritima ATCC 34329, a (micro)plastics degrading marine fungus.</title>
        <authorList>
            <person name="Paco A."/>
            <person name="Goncalves M.F.M."/>
            <person name="Rocha-Santos T.A.P."/>
            <person name="Alves A."/>
        </authorList>
    </citation>
    <scope>NUCLEOTIDE SEQUENCE</scope>
    <source>
        <strain evidence="2">ATCC 34329</strain>
    </source>
</reference>
<accession>A0AAD5RSV4</accession>
<name>A0AAD5RSV4_9PEZI</name>
<feature type="compositionally biased region" description="Polar residues" evidence="1">
    <location>
        <begin position="249"/>
        <end position="258"/>
    </location>
</feature>
<keyword evidence="3" id="KW-1185">Reference proteome</keyword>
<comment type="caution">
    <text evidence="2">The sequence shown here is derived from an EMBL/GenBank/DDBJ whole genome shotgun (WGS) entry which is preliminary data.</text>
</comment>
<evidence type="ECO:0000256" key="1">
    <source>
        <dbReference type="SAM" id="MobiDB-lite"/>
    </source>
</evidence>
<feature type="compositionally biased region" description="Basic and acidic residues" evidence="1">
    <location>
        <begin position="166"/>
        <end position="192"/>
    </location>
</feature>
<feature type="region of interest" description="Disordered" evidence="1">
    <location>
        <begin position="131"/>
        <end position="398"/>
    </location>
</feature>
<protein>
    <submittedName>
        <fullName evidence="2">Uncharacterized protein</fullName>
    </submittedName>
</protein>
<dbReference type="EMBL" id="JAKWBI020000107">
    <property type="protein sequence ID" value="KAJ2902644.1"/>
    <property type="molecule type" value="Genomic_DNA"/>
</dbReference>
<evidence type="ECO:0000313" key="3">
    <source>
        <dbReference type="Proteomes" id="UP001201980"/>
    </source>
</evidence>
<gene>
    <name evidence="2" type="ORF">MKZ38_000311</name>
</gene>
<sequence>MGSITLSLNDRGEQMTLVLPKLRSSLQDPKCKDTYLHWRTLLLDALDVLELKHLLLKPEDQRHIRREDVRASKQLRLLILSSIPPGLSAKMTNLGWNPETLKAGQLWHAIKYYFEDMYGYYLEDGPTPRPSPSIFLNPEPTTPTLGPRREDPTSRPVLSPGSCKDQNSELERYERMHTESQKELRFPAEAHKKSPSSYIEQDKENANPRISIKGKDSTPSTARRAKADGAPFEDARSTLSRPFEDARTRQSTGTNTRFFNAPSRGPSTPSPAGRDIPRRFPAKVGDASSASTNFLDESTLINRTSSTTDSSASLFRAPPIRRLPTRRRRDTTTDRDRIPSSTTPDSGIIRREVTEGIVNPPQRRRPRRPDASDSRPGRLSGRARRSRGSPLKMMQREDTKEFCLINSAGEIVVNMAGPKGT</sequence>
<dbReference type="AlphaFoldDB" id="A0AAD5RSV4"/>